<organism evidence="2 3">
    <name type="scientific">Planomicrobium okeanokoites</name>
    <name type="common">Planococcus okeanokoites</name>
    <name type="synonym">Flavobacterium okeanokoites</name>
    <dbReference type="NCBI Taxonomy" id="244"/>
    <lineage>
        <taxon>Bacteria</taxon>
        <taxon>Bacillati</taxon>
        <taxon>Bacillota</taxon>
        <taxon>Bacilli</taxon>
        <taxon>Bacillales</taxon>
        <taxon>Caryophanaceae</taxon>
        <taxon>Planomicrobium</taxon>
    </lineage>
</organism>
<keyword evidence="2" id="KW-0406">Ion transport</keyword>
<dbReference type="GO" id="GO:0034220">
    <property type="term" value="P:monoatomic ion transmembrane transport"/>
    <property type="evidence" value="ECO:0007669"/>
    <property type="project" value="UniProtKB-KW"/>
</dbReference>
<evidence type="ECO:0000313" key="3">
    <source>
        <dbReference type="Proteomes" id="UP001595625"/>
    </source>
</evidence>
<feature type="transmembrane region" description="Helical" evidence="1">
    <location>
        <begin position="63"/>
        <end position="85"/>
    </location>
</feature>
<keyword evidence="1" id="KW-1133">Transmembrane helix</keyword>
<keyword evidence="2" id="KW-0407">Ion channel</keyword>
<evidence type="ECO:0000256" key="1">
    <source>
        <dbReference type="SAM" id="Phobius"/>
    </source>
</evidence>
<keyword evidence="3" id="KW-1185">Reference proteome</keyword>
<dbReference type="Proteomes" id="UP001595625">
    <property type="component" value="Unassembled WGS sequence"/>
</dbReference>
<protein>
    <submittedName>
        <fullName evidence="2">Two pore domain potassium channel family protein</fullName>
    </submittedName>
</protein>
<keyword evidence="1" id="KW-0812">Transmembrane</keyword>
<gene>
    <name evidence="2" type="ORF">ACFOEJ_10855</name>
</gene>
<keyword evidence="2" id="KW-0813">Transport</keyword>
<reference evidence="3" key="1">
    <citation type="journal article" date="2019" name="Int. J. Syst. Evol. Microbiol.">
        <title>The Global Catalogue of Microorganisms (GCM) 10K type strain sequencing project: providing services to taxonomists for standard genome sequencing and annotation.</title>
        <authorList>
            <consortium name="The Broad Institute Genomics Platform"/>
            <consortium name="The Broad Institute Genome Sequencing Center for Infectious Disease"/>
            <person name="Wu L."/>
            <person name="Ma J."/>
        </authorList>
    </citation>
    <scope>NUCLEOTIDE SEQUENCE [LARGE SCALE GENOMIC DNA]</scope>
    <source>
        <strain evidence="3">CCM 320</strain>
    </source>
</reference>
<comment type="caution">
    <text evidence="2">The sequence shown here is derived from an EMBL/GenBank/DDBJ whole genome shotgun (WGS) entry which is preliminary data.</text>
</comment>
<proteinExistence type="predicted"/>
<feature type="transmembrane region" description="Helical" evidence="1">
    <location>
        <begin position="6"/>
        <end position="26"/>
    </location>
</feature>
<dbReference type="RefSeq" id="WP_117312275.1">
    <property type="nucleotide sequence ID" value="NZ_JBHRUJ010000016.1"/>
</dbReference>
<accession>A0ABV7KQ87</accession>
<sequence length="329" mass="36572">MTEIYAILGIILILAGIIDFAWTTLWPDGGAGPITKRISLLCWLGIRWLSGGKSFIISMAGPIILVATLLTWILLFWTGWTLLFAGDSASFIDTNDNNPISWAERWYVTGYLLFTLGVGDYIMKEGLWQILAVLTAASGLVFITLGVTYILSVLDAVTQKRAFAESVRGMGQNVTEIVTNSWNGENFHNIDLLLNTFSSQLSTLTSMHNAYPILHYYHSSKRDEELAVSVATLDEVLTVFKFGLRNGHGPNQLLVHEARSTIDSYITTLRSGYISPAEIAPPPPDLDTMRERGLPVVQTDDFLQSLEESSERRKALLGSLRDNGRKWPE</sequence>
<evidence type="ECO:0000313" key="2">
    <source>
        <dbReference type="EMBL" id="MFC3211574.1"/>
    </source>
</evidence>
<keyword evidence="1" id="KW-0472">Membrane</keyword>
<dbReference type="EMBL" id="JBHRUJ010000016">
    <property type="protein sequence ID" value="MFC3211574.1"/>
    <property type="molecule type" value="Genomic_DNA"/>
</dbReference>
<name>A0ABV7KQ87_PLAOK</name>
<feature type="transmembrane region" description="Helical" evidence="1">
    <location>
        <begin position="129"/>
        <end position="151"/>
    </location>
</feature>